<dbReference type="InterPro" id="IPR043502">
    <property type="entry name" value="DNA/RNA_pol_sf"/>
</dbReference>
<organism evidence="2 3">
    <name type="scientific">Trifolium medium</name>
    <dbReference type="NCBI Taxonomy" id="97028"/>
    <lineage>
        <taxon>Eukaryota</taxon>
        <taxon>Viridiplantae</taxon>
        <taxon>Streptophyta</taxon>
        <taxon>Embryophyta</taxon>
        <taxon>Tracheophyta</taxon>
        <taxon>Spermatophyta</taxon>
        <taxon>Magnoliopsida</taxon>
        <taxon>eudicotyledons</taxon>
        <taxon>Gunneridae</taxon>
        <taxon>Pentapetalae</taxon>
        <taxon>rosids</taxon>
        <taxon>fabids</taxon>
        <taxon>Fabales</taxon>
        <taxon>Fabaceae</taxon>
        <taxon>Papilionoideae</taxon>
        <taxon>50 kb inversion clade</taxon>
        <taxon>NPAAA clade</taxon>
        <taxon>Hologalegina</taxon>
        <taxon>IRL clade</taxon>
        <taxon>Trifolieae</taxon>
        <taxon>Trifolium</taxon>
    </lineage>
</organism>
<accession>A0A392R208</accession>
<dbReference type="PANTHER" id="PTHR11439:SF515">
    <property type="entry name" value="GAG-POL POLYPROTEIN"/>
    <property type="match status" value="1"/>
</dbReference>
<feature type="region of interest" description="Disordered" evidence="1">
    <location>
        <begin position="38"/>
        <end position="57"/>
    </location>
</feature>
<dbReference type="EMBL" id="LXQA010178376">
    <property type="protein sequence ID" value="MCI30279.1"/>
    <property type="molecule type" value="Genomic_DNA"/>
</dbReference>
<name>A0A392R208_9FABA</name>
<reference evidence="2 3" key="1">
    <citation type="journal article" date="2018" name="Front. Plant Sci.">
        <title>Red Clover (Trifolium pratense) and Zigzag Clover (T. medium) - A Picture of Genomic Similarities and Differences.</title>
        <authorList>
            <person name="Dluhosova J."/>
            <person name="Istvanek J."/>
            <person name="Nedelnik J."/>
            <person name="Repkova J."/>
        </authorList>
    </citation>
    <scope>NUCLEOTIDE SEQUENCE [LARGE SCALE GENOMIC DNA]</scope>
    <source>
        <strain evidence="3">cv. 10/8</strain>
        <tissue evidence="2">Leaf</tissue>
    </source>
</reference>
<dbReference type="SUPFAM" id="SSF56672">
    <property type="entry name" value="DNA/RNA polymerases"/>
    <property type="match status" value="1"/>
</dbReference>
<comment type="caution">
    <text evidence="2">The sequence shown here is derived from an EMBL/GenBank/DDBJ whole genome shotgun (WGS) entry which is preliminary data.</text>
</comment>
<sequence length="103" mass="11650">GFMKCVTEHGVYVKKDNKGDVILCLYVDDLLITGSSERSIMSPSEPRLQLSKSENEENVDPTQYRRIIGSLRYLCNTRPDLVYSVGIVSRFMEKPKISHLAAV</sequence>
<proteinExistence type="predicted"/>
<protein>
    <submittedName>
        <fullName evidence="2">Gag-pol polyprotein</fullName>
    </submittedName>
</protein>
<feature type="non-terminal residue" evidence="2">
    <location>
        <position position="1"/>
    </location>
</feature>
<evidence type="ECO:0000313" key="3">
    <source>
        <dbReference type="Proteomes" id="UP000265520"/>
    </source>
</evidence>
<dbReference type="AlphaFoldDB" id="A0A392R208"/>
<dbReference type="Proteomes" id="UP000265520">
    <property type="component" value="Unassembled WGS sequence"/>
</dbReference>
<dbReference type="PANTHER" id="PTHR11439">
    <property type="entry name" value="GAG-POL-RELATED RETROTRANSPOSON"/>
    <property type="match status" value="1"/>
</dbReference>
<feature type="non-terminal residue" evidence="2">
    <location>
        <position position="103"/>
    </location>
</feature>
<evidence type="ECO:0000313" key="2">
    <source>
        <dbReference type="EMBL" id="MCI30279.1"/>
    </source>
</evidence>
<evidence type="ECO:0000256" key="1">
    <source>
        <dbReference type="SAM" id="MobiDB-lite"/>
    </source>
</evidence>
<keyword evidence="3" id="KW-1185">Reference proteome</keyword>